<dbReference type="RefSeq" id="WP_257746152.1">
    <property type="nucleotide sequence ID" value="NZ_CP102487.1"/>
</dbReference>
<dbReference type="Proteomes" id="UP001060018">
    <property type="component" value="Chromosome"/>
</dbReference>
<gene>
    <name evidence="1" type="ORF">NUH22_06025</name>
</gene>
<dbReference type="EMBL" id="CP102487">
    <property type="protein sequence ID" value="UUX60167.1"/>
    <property type="molecule type" value="Genomic_DNA"/>
</dbReference>
<reference evidence="1" key="1">
    <citation type="journal article" date="2022" name="Pest Manag. Sci.">
        <title>Glutamicibacter halophytocola-mediated host fitness of potato tuber moth on Solanaceae crops.</title>
        <authorList>
            <person name="Wang W."/>
            <person name="Xiao G."/>
            <person name="Du G."/>
            <person name="Chang L."/>
            <person name="Yang Y."/>
            <person name="Ye J."/>
            <person name="Chen B."/>
        </authorList>
    </citation>
    <scope>NUCLEOTIDE SEQUENCE</scope>
    <source>
        <strain evidence="1">S2</strain>
    </source>
</reference>
<sequence>MDLSIKRSSVGNENQSWLGSAHGTNAAQSITLDASTFTKATHYPDGYLKSGLPLMDLGNGKYGLHTGPGATPEETPDLAGFLFTTTRAPQDPATPIGAALFEHGRVKVANLPVTIDPAVQATAAGRIIFA</sequence>
<name>A0AA94XYB2_9MICC</name>
<evidence type="ECO:0000313" key="2">
    <source>
        <dbReference type="Proteomes" id="UP001060018"/>
    </source>
</evidence>
<protein>
    <submittedName>
        <fullName evidence="1">Head decoration protein</fullName>
    </submittedName>
</protein>
<evidence type="ECO:0000313" key="1">
    <source>
        <dbReference type="EMBL" id="UUX60167.1"/>
    </source>
</evidence>
<proteinExistence type="predicted"/>
<accession>A0AA94XYB2</accession>
<organism evidence="1 2">
    <name type="scientific">Glutamicibacter halophytocola</name>
    <dbReference type="NCBI Taxonomy" id="1933880"/>
    <lineage>
        <taxon>Bacteria</taxon>
        <taxon>Bacillati</taxon>
        <taxon>Actinomycetota</taxon>
        <taxon>Actinomycetes</taxon>
        <taxon>Micrococcales</taxon>
        <taxon>Micrococcaceae</taxon>
        <taxon>Glutamicibacter</taxon>
    </lineage>
</organism>
<dbReference type="AlphaFoldDB" id="A0AA94XYB2"/>